<dbReference type="Proteomes" id="UP000022910">
    <property type="component" value="Unassembled WGS sequence"/>
</dbReference>
<sequence length="85" mass="9773">MTITDFETDNIYYLKFLSALDLQTIKNSCESDDDVSVERPNPKIMLNKLTKSINKISSLKIQEINEQGDRDENDVDNMEVDIVNC</sequence>
<proteinExistence type="predicted"/>
<evidence type="ECO:0000313" key="1">
    <source>
        <dbReference type="EMBL" id="EXX59042.1"/>
    </source>
</evidence>
<dbReference type="EMBL" id="JEMT01026543">
    <property type="protein sequence ID" value="EXX59042.1"/>
    <property type="molecule type" value="Genomic_DNA"/>
</dbReference>
<dbReference type="HOGENOM" id="CLU_2513847_0_0_1"/>
<protein>
    <submittedName>
        <fullName evidence="1">Uncharacterized protein</fullName>
    </submittedName>
</protein>
<organism evidence="1 2">
    <name type="scientific">Rhizophagus irregularis (strain DAOM 197198w)</name>
    <name type="common">Glomus intraradices</name>
    <dbReference type="NCBI Taxonomy" id="1432141"/>
    <lineage>
        <taxon>Eukaryota</taxon>
        <taxon>Fungi</taxon>
        <taxon>Fungi incertae sedis</taxon>
        <taxon>Mucoromycota</taxon>
        <taxon>Glomeromycotina</taxon>
        <taxon>Glomeromycetes</taxon>
        <taxon>Glomerales</taxon>
        <taxon>Glomeraceae</taxon>
        <taxon>Rhizophagus</taxon>
    </lineage>
</organism>
<gene>
    <name evidence="1" type="ORF">RirG_192310</name>
</gene>
<name>A0A015IPA3_RHIIW</name>
<accession>A0A015IPA3</accession>
<reference evidence="1 2" key="1">
    <citation type="submission" date="2014-02" db="EMBL/GenBank/DDBJ databases">
        <title>Single nucleus genome sequencing reveals high similarity among nuclei of an endomycorrhizal fungus.</title>
        <authorList>
            <person name="Lin K."/>
            <person name="Geurts R."/>
            <person name="Zhang Z."/>
            <person name="Limpens E."/>
            <person name="Saunders D.G."/>
            <person name="Mu D."/>
            <person name="Pang E."/>
            <person name="Cao H."/>
            <person name="Cha H."/>
            <person name="Lin T."/>
            <person name="Zhou Q."/>
            <person name="Shang Y."/>
            <person name="Li Y."/>
            <person name="Ivanov S."/>
            <person name="Sharma T."/>
            <person name="Velzen R.V."/>
            <person name="Ruijter N.D."/>
            <person name="Aanen D.K."/>
            <person name="Win J."/>
            <person name="Kamoun S."/>
            <person name="Bisseling T."/>
            <person name="Huang S."/>
        </authorList>
    </citation>
    <scope>NUCLEOTIDE SEQUENCE [LARGE SCALE GENOMIC DNA]</scope>
    <source>
        <strain evidence="2">DAOM197198w</strain>
    </source>
</reference>
<comment type="caution">
    <text evidence="1">The sequence shown here is derived from an EMBL/GenBank/DDBJ whole genome shotgun (WGS) entry which is preliminary data.</text>
</comment>
<dbReference type="AlphaFoldDB" id="A0A015IPA3"/>
<dbReference type="OrthoDB" id="10274991at2759"/>
<keyword evidence="2" id="KW-1185">Reference proteome</keyword>
<evidence type="ECO:0000313" key="2">
    <source>
        <dbReference type="Proteomes" id="UP000022910"/>
    </source>
</evidence>